<dbReference type="EMBL" id="JARKIF010000137">
    <property type="protein sequence ID" value="KAJ7603593.1"/>
    <property type="molecule type" value="Genomic_DNA"/>
</dbReference>
<comment type="caution">
    <text evidence="11">The sequence shown here is derived from an EMBL/GenBank/DDBJ whole genome shotgun (WGS) entry which is preliminary data.</text>
</comment>
<keyword evidence="12" id="KW-1185">Reference proteome</keyword>
<keyword evidence="5" id="KW-0732">Signal</keyword>
<comment type="catalytic activity">
    <reaction evidence="9">
        <text>feruloyl-polysaccharide + H2O = ferulate + polysaccharide.</text>
        <dbReference type="EC" id="3.1.1.73"/>
    </reaction>
</comment>
<dbReference type="SUPFAM" id="SSF53474">
    <property type="entry name" value="alpha/beta-Hydrolases"/>
    <property type="match status" value="1"/>
</dbReference>
<evidence type="ECO:0000313" key="11">
    <source>
        <dbReference type="EMBL" id="KAJ7603593.1"/>
    </source>
</evidence>
<dbReference type="GO" id="GO:0046872">
    <property type="term" value="F:metal ion binding"/>
    <property type="evidence" value="ECO:0007669"/>
    <property type="project" value="UniProtKB-KW"/>
</dbReference>
<evidence type="ECO:0000256" key="3">
    <source>
        <dbReference type="ARBA" id="ARBA00022651"/>
    </source>
</evidence>
<dbReference type="InterPro" id="IPR029058">
    <property type="entry name" value="AB_hydrolase_fold"/>
</dbReference>
<protein>
    <recommendedName>
        <fullName evidence="10">Carboxylic ester hydrolase</fullName>
        <ecNumber evidence="10">3.1.1.-</ecNumber>
    </recommendedName>
</protein>
<evidence type="ECO:0000256" key="5">
    <source>
        <dbReference type="ARBA" id="ARBA00022729"/>
    </source>
</evidence>
<evidence type="ECO:0000256" key="8">
    <source>
        <dbReference type="ARBA" id="ARBA00023157"/>
    </source>
</evidence>
<keyword evidence="4" id="KW-0479">Metal-binding</keyword>
<dbReference type="Gene3D" id="3.40.50.1820">
    <property type="entry name" value="alpha/beta hydrolase"/>
    <property type="match status" value="1"/>
</dbReference>
<evidence type="ECO:0000256" key="2">
    <source>
        <dbReference type="ARBA" id="ARBA00022487"/>
    </source>
</evidence>
<dbReference type="PANTHER" id="PTHR33938:SF15">
    <property type="entry name" value="FERULOYL ESTERASE B-RELATED"/>
    <property type="match status" value="1"/>
</dbReference>
<dbReference type="PANTHER" id="PTHR33938">
    <property type="entry name" value="FERULOYL ESTERASE B-RELATED"/>
    <property type="match status" value="1"/>
</dbReference>
<proteinExistence type="inferred from homology"/>
<keyword evidence="2" id="KW-0719">Serine esterase</keyword>
<reference evidence="11" key="1">
    <citation type="submission" date="2023-03" db="EMBL/GenBank/DDBJ databases">
        <title>Massive genome expansion in bonnet fungi (Mycena s.s.) driven by repeated elements and novel gene families across ecological guilds.</title>
        <authorList>
            <consortium name="Lawrence Berkeley National Laboratory"/>
            <person name="Harder C.B."/>
            <person name="Miyauchi S."/>
            <person name="Viragh M."/>
            <person name="Kuo A."/>
            <person name="Thoen E."/>
            <person name="Andreopoulos B."/>
            <person name="Lu D."/>
            <person name="Skrede I."/>
            <person name="Drula E."/>
            <person name="Henrissat B."/>
            <person name="Morin E."/>
            <person name="Kohler A."/>
            <person name="Barry K."/>
            <person name="LaButti K."/>
            <person name="Morin E."/>
            <person name="Salamov A."/>
            <person name="Lipzen A."/>
            <person name="Mereny Z."/>
            <person name="Hegedus B."/>
            <person name="Baldrian P."/>
            <person name="Stursova M."/>
            <person name="Weitz H."/>
            <person name="Taylor A."/>
            <person name="Grigoriev I.V."/>
            <person name="Nagy L.G."/>
            <person name="Martin F."/>
            <person name="Kauserud H."/>
        </authorList>
    </citation>
    <scope>NUCLEOTIDE SEQUENCE</scope>
    <source>
        <strain evidence="11">9284</strain>
    </source>
</reference>
<keyword evidence="3" id="KW-0858">Xylan degradation</keyword>
<evidence type="ECO:0000313" key="12">
    <source>
        <dbReference type="Proteomes" id="UP001221142"/>
    </source>
</evidence>
<keyword evidence="3" id="KW-0119">Carbohydrate metabolism</keyword>
<name>A0AAD7F7T5_9AGAR</name>
<evidence type="ECO:0000256" key="10">
    <source>
        <dbReference type="RuleBase" id="RU361238"/>
    </source>
</evidence>
<dbReference type="Pfam" id="PF07519">
    <property type="entry name" value="Tannase"/>
    <property type="match status" value="2"/>
</dbReference>
<dbReference type="GO" id="GO:0030600">
    <property type="term" value="F:feruloyl esterase activity"/>
    <property type="evidence" value="ECO:0007669"/>
    <property type="project" value="UniProtKB-EC"/>
</dbReference>
<evidence type="ECO:0000256" key="7">
    <source>
        <dbReference type="ARBA" id="ARBA00022837"/>
    </source>
</evidence>
<organism evidence="11 12">
    <name type="scientific">Roridomyces roridus</name>
    <dbReference type="NCBI Taxonomy" id="1738132"/>
    <lineage>
        <taxon>Eukaryota</taxon>
        <taxon>Fungi</taxon>
        <taxon>Dikarya</taxon>
        <taxon>Basidiomycota</taxon>
        <taxon>Agaricomycotina</taxon>
        <taxon>Agaricomycetes</taxon>
        <taxon>Agaricomycetidae</taxon>
        <taxon>Agaricales</taxon>
        <taxon>Marasmiineae</taxon>
        <taxon>Mycenaceae</taxon>
        <taxon>Roridomyces</taxon>
    </lineage>
</organism>
<evidence type="ECO:0000256" key="6">
    <source>
        <dbReference type="ARBA" id="ARBA00022801"/>
    </source>
</evidence>
<keyword evidence="3" id="KW-0624">Polysaccharide degradation</keyword>
<comment type="similarity">
    <text evidence="1 10">Belongs to the tannase family.</text>
</comment>
<dbReference type="AlphaFoldDB" id="A0AAD7F7T5"/>
<gene>
    <name evidence="11" type="ORF">FB45DRAFT_960221</name>
</gene>
<keyword evidence="8" id="KW-1015">Disulfide bond</keyword>
<evidence type="ECO:0000256" key="9">
    <source>
        <dbReference type="ARBA" id="ARBA00034075"/>
    </source>
</evidence>
<sequence length="546" mass="60218">MHERARLHHDRRRRLGSLINCHHDLEALLLLEDSAEAFSMDFLNLNYISKLLTSSLPLFSSWGNGENYERCMALKTNLTIENTTILDVAYVRGGRTVKTQGPCYSKASVSASLCRVHFTTETSPTSSIRAEAWLPDEWHGRFLGLGNGGLGGCISYRELDYGSAMHFATVGSNNGHDGNRGLPFLGNEEVLHDYVSRSIHTETLVGKQIVETYYGRPHDKSYYIGCSSGGRQATYSALHYPEEFDGIVAGAPATDFNHLLHWTGMLGRALGAPDPQSFRRLVAAEILSQCDALDGVRDGVITEPDSCDFRPEALICKNGDSGEKCLSLAQVNALRKIYAPLYDQDELVMPRFDPGSEALYMDSVVFKGEISPYPRDWLQYVVLNVTEFDFGQYGPVQGRLMEEANPYGIRTFDGDMSAFRDRGGKFLTYHGRIDPQIPSGNSKRMYDLVSRTLGMPSLDEFYRLFLVPGMGHCAGGPGAADFGQLGVASNKLNASSHNVLLAIVDWVEAGVAPDNITGTAADGSVRVHCRYPKKSVWDGEKYGCTE</sequence>
<dbReference type="GO" id="GO:0045493">
    <property type="term" value="P:xylan catabolic process"/>
    <property type="evidence" value="ECO:0007669"/>
    <property type="project" value="UniProtKB-KW"/>
</dbReference>
<accession>A0AAD7F7T5</accession>
<dbReference type="Proteomes" id="UP001221142">
    <property type="component" value="Unassembled WGS sequence"/>
</dbReference>
<dbReference type="EC" id="3.1.1.-" evidence="10"/>
<dbReference type="InterPro" id="IPR011118">
    <property type="entry name" value="Tannase/feruloyl_esterase"/>
</dbReference>
<keyword evidence="6 10" id="KW-0378">Hydrolase</keyword>
<evidence type="ECO:0000256" key="1">
    <source>
        <dbReference type="ARBA" id="ARBA00006249"/>
    </source>
</evidence>
<evidence type="ECO:0000256" key="4">
    <source>
        <dbReference type="ARBA" id="ARBA00022723"/>
    </source>
</evidence>
<keyword evidence="7" id="KW-0106">Calcium</keyword>